<sequence>MLPDLVVRVLEVYAQADQAVHRYRTATGLRCPSGCVSCCHSPKVEATTLELIPLAFHLFRSNQAELLLKRIDKQHQAEHCILFRPDLAPEFGGGCSHYPYRALVCRLFGFAGAEDREGTPRLAHCRVMKEMYHLGPGPTDETAPLPLFHTFGVAITALHPHLGAVRRPINQAIAEALQKVGLYLDLCPPDDHDHSRDLPPEKPLGTPFRPRRAA</sequence>
<dbReference type="Pfam" id="PF03692">
    <property type="entry name" value="CxxCxxCC"/>
    <property type="match status" value="1"/>
</dbReference>
<evidence type="ECO:0000313" key="3">
    <source>
        <dbReference type="Proteomes" id="UP000830055"/>
    </source>
</evidence>
<gene>
    <name evidence="2" type="ORF">DPPLL_08510</name>
</gene>
<name>A0ABN6M0Q8_9BACT</name>
<reference evidence="2 3" key="1">
    <citation type="submission" date="2022-01" db="EMBL/GenBank/DDBJ databases">
        <title>Desulfofustis limnae sp. nov., a novel mesophilic sulfate-reducing bacterium isolated from marsh soil.</title>
        <authorList>
            <person name="Watanabe M."/>
            <person name="Takahashi A."/>
            <person name="Kojima H."/>
            <person name="Fukui M."/>
        </authorList>
    </citation>
    <scope>NUCLEOTIDE SEQUENCE [LARGE SCALE GENOMIC DNA]</scope>
    <source>
        <strain evidence="2 3">PPLL</strain>
    </source>
</reference>
<evidence type="ECO:0000313" key="2">
    <source>
        <dbReference type="EMBL" id="BDD86486.1"/>
    </source>
</evidence>
<proteinExistence type="predicted"/>
<dbReference type="Proteomes" id="UP000830055">
    <property type="component" value="Chromosome"/>
</dbReference>
<protein>
    <recommendedName>
        <fullName evidence="4">YkgJ family cysteine cluster protein</fullName>
    </recommendedName>
</protein>
<feature type="region of interest" description="Disordered" evidence="1">
    <location>
        <begin position="191"/>
        <end position="214"/>
    </location>
</feature>
<evidence type="ECO:0008006" key="4">
    <source>
        <dbReference type="Google" id="ProtNLM"/>
    </source>
</evidence>
<evidence type="ECO:0000256" key="1">
    <source>
        <dbReference type="SAM" id="MobiDB-lite"/>
    </source>
</evidence>
<keyword evidence="3" id="KW-1185">Reference proteome</keyword>
<organism evidence="2 3">
    <name type="scientific">Desulfofustis limnaeus</name>
    <dbReference type="NCBI Taxonomy" id="2740163"/>
    <lineage>
        <taxon>Bacteria</taxon>
        <taxon>Pseudomonadati</taxon>
        <taxon>Thermodesulfobacteriota</taxon>
        <taxon>Desulfobulbia</taxon>
        <taxon>Desulfobulbales</taxon>
        <taxon>Desulfocapsaceae</taxon>
        <taxon>Desulfofustis</taxon>
    </lineage>
</organism>
<dbReference type="EMBL" id="AP025516">
    <property type="protein sequence ID" value="BDD86486.1"/>
    <property type="molecule type" value="Genomic_DNA"/>
</dbReference>
<feature type="compositionally biased region" description="Basic and acidic residues" evidence="1">
    <location>
        <begin position="191"/>
        <end position="200"/>
    </location>
</feature>
<accession>A0ABN6M0Q8</accession>
<dbReference type="InterPro" id="IPR005358">
    <property type="entry name" value="Puta_zinc/iron-chelating_dom"/>
</dbReference>